<proteinExistence type="predicted"/>
<name>A0A2G6K8I0_9BACT</name>
<protein>
    <submittedName>
        <fullName evidence="1">Uncharacterized protein</fullName>
    </submittedName>
</protein>
<organism evidence="1 2">
    <name type="scientific">candidate division KSB3 bacterium</name>
    <dbReference type="NCBI Taxonomy" id="2044937"/>
    <lineage>
        <taxon>Bacteria</taxon>
        <taxon>candidate division KSB3</taxon>
    </lineage>
</organism>
<evidence type="ECO:0000313" key="2">
    <source>
        <dbReference type="Proteomes" id="UP000230821"/>
    </source>
</evidence>
<dbReference type="AlphaFoldDB" id="A0A2G6K8I0"/>
<accession>A0A2G6K8I0</accession>
<sequence length="69" mass="8045">MSRFLVLSIHVFIAGLEIREHRSSQDFRQEMVEEKGNWWTKIRAMSFAASLEQPALSISTAPHNQRFKV</sequence>
<dbReference type="Proteomes" id="UP000230821">
    <property type="component" value="Unassembled WGS sequence"/>
</dbReference>
<comment type="caution">
    <text evidence="1">The sequence shown here is derived from an EMBL/GenBank/DDBJ whole genome shotgun (WGS) entry which is preliminary data.</text>
</comment>
<evidence type="ECO:0000313" key="1">
    <source>
        <dbReference type="EMBL" id="PIE31964.1"/>
    </source>
</evidence>
<dbReference type="EMBL" id="PDSK01000122">
    <property type="protein sequence ID" value="PIE31964.1"/>
    <property type="molecule type" value="Genomic_DNA"/>
</dbReference>
<gene>
    <name evidence="1" type="ORF">CSA56_16835</name>
</gene>
<reference evidence="1 2" key="1">
    <citation type="submission" date="2017-10" db="EMBL/GenBank/DDBJ databases">
        <title>Novel microbial diversity and functional potential in the marine mammal oral microbiome.</title>
        <authorList>
            <person name="Dudek N.K."/>
            <person name="Sun C.L."/>
            <person name="Burstein D."/>
            <person name="Kantor R.S."/>
            <person name="Aliaga Goltsman D.S."/>
            <person name="Bik E.M."/>
            <person name="Thomas B.C."/>
            <person name="Banfield J.F."/>
            <person name="Relman D.A."/>
        </authorList>
    </citation>
    <scope>NUCLEOTIDE SEQUENCE [LARGE SCALE GENOMIC DNA]</scope>
    <source>
        <strain evidence="1">DOLJORAL78_47_16</strain>
    </source>
</reference>